<dbReference type="EMBL" id="JBHTIF010000001">
    <property type="protein sequence ID" value="MFD0725600.1"/>
    <property type="molecule type" value="Genomic_DNA"/>
</dbReference>
<feature type="signal peptide" evidence="1">
    <location>
        <begin position="1"/>
        <end position="20"/>
    </location>
</feature>
<dbReference type="InterPro" id="IPR046256">
    <property type="entry name" value="DUF6289"/>
</dbReference>
<evidence type="ECO:0000313" key="3">
    <source>
        <dbReference type="Proteomes" id="UP001597110"/>
    </source>
</evidence>
<accession>A0ABW2YBN6</accession>
<keyword evidence="1" id="KW-0732">Signal</keyword>
<dbReference type="Pfam" id="PF19806">
    <property type="entry name" value="DUF6289"/>
    <property type="match status" value="1"/>
</dbReference>
<keyword evidence="3" id="KW-1185">Reference proteome</keyword>
<evidence type="ECO:0000256" key="1">
    <source>
        <dbReference type="SAM" id="SignalP"/>
    </source>
</evidence>
<protein>
    <submittedName>
        <fullName evidence="2">DUF6289 family protein</fullName>
    </submittedName>
</protein>
<name>A0ABW2YBN6_9GAMM</name>
<evidence type="ECO:0000313" key="2">
    <source>
        <dbReference type="EMBL" id="MFD0725600.1"/>
    </source>
</evidence>
<proteinExistence type="predicted"/>
<feature type="chain" id="PRO_5047343952" evidence="1">
    <location>
        <begin position="21"/>
        <end position="75"/>
    </location>
</feature>
<organism evidence="2 3">
    <name type="scientific">Lysobacter brunescens</name>
    <dbReference type="NCBI Taxonomy" id="262323"/>
    <lineage>
        <taxon>Bacteria</taxon>
        <taxon>Pseudomonadati</taxon>
        <taxon>Pseudomonadota</taxon>
        <taxon>Gammaproteobacteria</taxon>
        <taxon>Lysobacterales</taxon>
        <taxon>Lysobacteraceae</taxon>
        <taxon>Lysobacter</taxon>
    </lineage>
</organism>
<dbReference type="Proteomes" id="UP001597110">
    <property type="component" value="Unassembled WGS sequence"/>
</dbReference>
<gene>
    <name evidence="2" type="ORF">ACFQ0E_08310</name>
</gene>
<comment type="caution">
    <text evidence="2">The sequence shown here is derived from an EMBL/GenBank/DDBJ whole genome shotgun (WGS) entry which is preliminary data.</text>
</comment>
<sequence length="75" mass="7966">MRKMIALTLGIALYAGVALARPPGPDQIGEFYVYFDAAGQVVGEASMDCQGNLHETGVRTNRYSVGYAICLPAAD</sequence>
<reference evidence="3" key="1">
    <citation type="journal article" date="2019" name="Int. J. Syst. Evol. Microbiol.">
        <title>The Global Catalogue of Microorganisms (GCM) 10K type strain sequencing project: providing services to taxonomists for standard genome sequencing and annotation.</title>
        <authorList>
            <consortium name="The Broad Institute Genomics Platform"/>
            <consortium name="The Broad Institute Genome Sequencing Center for Infectious Disease"/>
            <person name="Wu L."/>
            <person name="Ma J."/>
        </authorList>
    </citation>
    <scope>NUCLEOTIDE SEQUENCE [LARGE SCALE GENOMIC DNA]</scope>
    <source>
        <strain evidence="3">CCUG 55585</strain>
    </source>
</reference>
<dbReference type="RefSeq" id="WP_386823190.1">
    <property type="nucleotide sequence ID" value="NZ_JBHTIF010000001.1"/>
</dbReference>